<feature type="domain" description="Glycosyltransferase subfamily 4-like N-terminal" evidence="2">
    <location>
        <begin position="82"/>
        <end position="195"/>
    </location>
</feature>
<dbReference type="GO" id="GO:0016757">
    <property type="term" value="F:glycosyltransferase activity"/>
    <property type="evidence" value="ECO:0007669"/>
    <property type="project" value="InterPro"/>
</dbReference>
<dbReference type="CDD" id="cd03798">
    <property type="entry name" value="GT4_WlbH-like"/>
    <property type="match status" value="1"/>
</dbReference>
<sequence length="384" mass="43660">MKVLIITNLFPNNKQPGRGIFNKQQFCALAKLCNLKVVAPLPWTPKGIGGNRRSIFFDVIDEETINDIPVYHPRYFVTPKIGRVFYGFWFYFGITKKVREIYKNFKFDLVLATWAYPDAFGAALLAGLLKKPLIIKVHGSDINITTYFLRKKMIAWALGQAQKVVAVSEPLKQKIIEMGIAKEKIVVIPNGVNTQHFKPMDQRQCREHLHLSLDKKYVIFIGNLTPVKGVKYLIEAFQYLPKDIILNLIGDGELQAQLEQRVKELNFSDRINFIGRVSHDAVPYWMNAADIFCLPSLNEGCPNVVLEALACKTPVVATKVGAIPELLPTEDYGILTEPENSKMLAHSIQKALDKKWDLLSDKITISDWKTTAEKLFEILHYAKK</sequence>
<proteinExistence type="predicted"/>
<dbReference type="PANTHER" id="PTHR45947">
    <property type="entry name" value="SULFOQUINOVOSYL TRANSFERASE SQD2"/>
    <property type="match status" value="1"/>
</dbReference>
<feature type="domain" description="Glycosyl transferase family 1" evidence="1">
    <location>
        <begin position="206"/>
        <end position="355"/>
    </location>
</feature>
<dbReference type="AlphaFoldDB" id="A0A3B1D7T5"/>
<dbReference type="EMBL" id="UOGJ01000011">
    <property type="protein sequence ID" value="VAX34861.1"/>
    <property type="molecule type" value="Genomic_DNA"/>
</dbReference>
<evidence type="ECO:0008006" key="4">
    <source>
        <dbReference type="Google" id="ProtNLM"/>
    </source>
</evidence>
<protein>
    <recommendedName>
        <fullName evidence="4">Glycosyltransferase</fullName>
    </recommendedName>
</protein>
<dbReference type="Gene3D" id="3.40.50.2000">
    <property type="entry name" value="Glycogen Phosphorylase B"/>
    <property type="match status" value="2"/>
</dbReference>
<name>A0A3B1D7T5_9ZZZZ</name>
<dbReference type="Pfam" id="PF13439">
    <property type="entry name" value="Glyco_transf_4"/>
    <property type="match status" value="1"/>
</dbReference>
<dbReference type="InterPro" id="IPR050194">
    <property type="entry name" value="Glycosyltransferase_grp1"/>
</dbReference>
<gene>
    <name evidence="3" type="ORF">MNBD_UNCLBAC01-1103</name>
</gene>
<dbReference type="InterPro" id="IPR028098">
    <property type="entry name" value="Glyco_trans_4-like_N"/>
</dbReference>
<accession>A0A3B1D7T5</accession>
<dbReference type="SUPFAM" id="SSF53756">
    <property type="entry name" value="UDP-Glycosyltransferase/glycogen phosphorylase"/>
    <property type="match status" value="1"/>
</dbReference>
<evidence type="ECO:0000259" key="2">
    <source>
        <dbReference type="Pfam" id="PF13439"/>
    </source>
</evidence>
<reference evidence="3" key="1">
    <citation type="submission" date="2018-06" db="EMBL/GenBank/DDBJ databases">
        <authorList>
            <person name="Zhirakovskaya E."/>
        </authorList>
    </citation>
    <scope>NUCLEOTIDE SEQUENCE</scope>
</reference>
<dbReference type="Pfam" id="PF00534">
    <property type="entry name" value="Glycos_transf_1"/>
    <property type="match status" value="1"/>
</dbReference>
<evidence type="ECO:0000313" key="3">
    <source>
        <dbReference type="EMBL" id="VAX34861.1"/>
    </source>
</evidence>
<dbReference type="PANTHER" id="PTHR45947:SF15">
    <property type="entry name" value="TEICHURONIC ACID BIOSYNTHESIS GLYCOSYLTRANSFERASE TUAC-RELATED"/>
    <property type="match status" value="1"/>
</dbReference>
<evidence type="ECO:0000259" key="1">
    <source>
        <dbReference type="Pfam" id="PF00534"/>
    </source>
</evidence>
<dbReference type="InterPro" id="IPR001296">
    <property type="entry name" value="Glyco_trans_1"/>
</dbReference>
<organism evidence="3">
    <name type="scientific">hydrothermal vent metagenome</name>
    <dbReference type="NCBI Taxonomy" id="652676"/>
    <lineage>
        <taxon>unclassified sequences</taxon>
        <taxon>metagenomes</taxon>
        <taxon>ecological metagenomes</taxon>
    </lineage>
</organism>